<keyword evidence="3" id="KW-0067">ATP-binding</keyword>
<dbReference type="OrthoDB" id="2401965at2759"/>
<dbReference type="GO" id="GO:0140662">
    <property type="term" value="F:ATP-dependent protein folding chaperone"/>
    <property type="evidence" value="ECO:0007669"/>
    <property type="project" value="InterPro"/>
</dbReference>
<comment type="similarity">
    <text evidence="1">Belongs to the heat shock protein 70 family.</text>
</comment>
<dbReference type="EMBL" id="NCKV01013816">
    <property type="protein sequence ID" value="RWS21073.1"/>
    <property type="molecule type" value="Genomic_DNA"/>
</dbReference>
<dbReference type="VEuPathDB" id="VectorBase:LDEU010967"/>
<evidence type="ECO:0000256" key="1">
    <source>
        <dbReference type="ARBA" id="ARBA00007381"/>
    </source>
</evidence>
<proteinExistence type="inferred from homology"/>
<dbReference type="GO" id="GO:0005524">
    <property type="term" value="F:ATP binding"/>
    <property type="evidence" value="ECO:0007669"/>
    <property type="project" value="UniProtKB-KW"/>
</dbReference>
<keyword evidence="5" id="KW-1185">Reference proteome</keyword>
<dbReference type="Pfam" id="PF00012">
    <property type="entry name" value="HSP70"/>
    <property type="match status" value="1"/>
</dbReference>
<protein>
    <submittedName>
        <fullName evidence="4">Uncharacterized protein</fullName>
    </submittedName>
</protein>
<comment type="caution">
    <text evidence="4">The sequence shown here is derived from an EMBL/GenBank/DDBJ whole genome shotgun (WGS) entry which is preliminary data.</text>
</comment>
<dbReference type="PANTHER" id="PTHR19375">
    <property type="entry name" value="HEAT SHOCK PROTEIN 70KDA"/>
    <property type="match status" value="1"/>
</dbReference>
<dbReference type="FunFam" id="3.30.30.30:FF:000005">
    <property type="entry name" value="Heat shock protein ssb1"/>
    <property type="match status" value="1"/>
</dbReference>
<evidence type="ECO:0000256" key="2">
    <source>
        <dbReference type="ARBA" id="ARBA00022741"/>
    </source>
</evidence>
<evidence type="ECO:0000256" key="3">
    <source>
        <dbReference type="ARBA" id="ARBA00022840"/>
    </source>
</evidence>
<feature type="non-terminal residue" evidence="4">
    <location>
        <position position="168"/>
    </location>
</feature>
<dbReference type="SUPFAM" id="SSF100920">
    <property type="entry name" value="Heat shock protein 70kD (HSP70), peptide-binding domain"/>
    <property type="match status" value="1"/>
</dbReference>
<name>A0A443S0R3_9ACAR</name>
<evidence type="ECO:0000313" key="5">
    <source>
        <dbReference type="Proteomes" id="UP000288716"/>
    </source>
</evidence>
<dbReference type="InterPro" id="IPR013126">
    <property type="entry name" value="Hsp_70_fam"/>
</dbReference>
<accession>A0A443S0R3</accession>
<dbReference type="STRING" id="299467.A0A443S0R3"/>
<reference evidence="4 5" key="1">
    <citation type="journal article" date="2018" name="Gigascience">
        <title>Genomes of trombidid mites reveal novel predicted allergens and laterally-transferred genes associated with secondary metabolism.</title>
        <authorList>
            <person name="Dong X."/>
            <person name="Chaisiri K."/>
            <person name="Xia D."/>
            <person name="Armstrong S.D."/>
            <person name="Fang Y."/>
            <person name="Donnelly M.J."/>
            <person name="Kadowaki T."/>
            <person name="McGarry J.W."/>
            <person name="Darby A.C."/>
            <person name="Makepeace B.L."/>
        </authorList>
    </citation>
    <scope>NUCLEOTIDE SEQUENCE [LARGE SCALE GENOMIC DNA]</scope>
    <source>
        <strain evidence="4">UoL-UT</strain>
    </source>
</reference>
<dbReference type="Gene3D" id="3.30.30.30">
    <property type="match status" value="1"/>
</dbReference>
<sequence length="168" mass="18962">MIGRSFDDHHIQRDMKLWPFKVSSKGGKPSIEPDKDGLIANLSLCDVVPLSYGIRTLGGLFCVILRRNTPYPVKKTKFRFTTSLDHQTEMPVNVFQGERPVCVDNHFLGKFVMRNLPSKWAGEVMFSVTMTIDENGILKVYATEQSTGLRKGMKIIDAKGRLTDAEIE</sequence>
<dbReference type="Proteomes" id="UP000288716">
    <property type="component" value="Unassembled WGS sequence"/>
</dbReference>
<dbReference type="InterPro" id="IPR029047">
    <property type="entry name" value="HSP70_peptide-bd_sf"/>
</dbReference>
<dbReference type="PRINTS" id="PR00301">
    <property type="entry name" value="HEATSHOCK70"/>
</dbReference>
<evidence type="ECO:0000313" key="4">
    <source>
        <dbReference type="EMBL" id="RWS21073.1"/>
    </source>
</evidence>
<dbReference type="Gene3D" id="2.60.34.10">
    <property type="entry name" value="Substrate Binding Domain Of DNAk, Chain A, domain 1"/>
    <property type="match status" value="1"/>
</dbReference>
<gene>
    <name evidence="4" type="ORF">B4U80_02638</name>
</gene>
<dbReference type="AlphaFoldDB" id="A0A443S0R3"/>
<organism evidence="4 5">
    <name type="scientific">Leptotrombidium deliense</name>
    <dbReference type="NCBI Taxonomy" id="299467"/>
    <lineage>
        <taxon>Eukaryota</taxon>
        <taxon>Metazoa</taxon>
        <taxon>Ecdysozoa</taxon>
        <taxon>Arthropoda</taxon>
        <taxon>Chelicerata</taxon>
        <taxon>Arachnida</taxon>
        <taxon>Acari</taxon>
        <taxon>Acariformes</taxon>
        <taxon>Trombidiformes</taxon>
        <taxon>Prostigmata</taxon>
        <taxon>Anystina</taxon>
        <taxon>Parasitengona</taxon>
        <taxon>Trombiculoidea</taxon>
        <taxon>Trombiculidae</taxon>
        <taxon>Leptotrombidium</taxon>
    </lineage>
</organism>
<keyword evidence="2" id="KW-0547">Nucleotide-binding</keyword>